<evidence type="ECO:0000313" key="1">
    <source>
        <dbReference type="EMBL" id="MCI72049.1"/>
    </source>
</evidence>
<keyword evidence="2" id="KW-1185">Reference proteome</keyword>
<sequence>IFSDLLHPRERGVAREIDAPLLNNALPLDDFIVVFLRGVKEAVIVL</sequence>
<dbReference type="AlphaFoldDB" id="A0A392UES9"/>
<reference evidence="1 2" key="1">
    <citation type="journal article" date="2018" name="Front. Plant Sci.">
        <title>Red Clover (Trifolium pratense) and Zigzag Clover (T. medium) - A Picture of Genomic Similarities and Differences.</title>
        <authorList>
            <person name="Dluhosova J."/>
            <person name="Istvanek J."/>
            <person name="Nedelnik J."/>
            <person name="Repkova J."/>
        </authorList>
    </citation>
    <scope>NUCLEOTIDE SEQUENCE [LARGE SCALE GENOMIC DNA]</scope>
    <source>
        <strain evidence="2">cv. 10/8</strain>
        <tissue evidence="1">Leaf</tissue>
    </source>
</reference>
<comment type="caution">
    <text evidence="1">The sequence shown here is derived from an EMBL/GenBank/DDBJ whole genome shotgun (WGS) entry which is preliminary data.</text>
</comment>
<feature type="non-terminal residue" evidence="1">
    <location>
        <position position="1"/>
    </location>
</feature>
<dbReference type="EMBL" id="LXQA010809433">
    <property type="protein sequence ID" value="MCI72049.1"/>
    <property type="molecule type" value="Genomic_DNA"/>
</dbReference>
<dbReference type="Proteomes" id="UP000265520">
    <property type="component" value="Unassembled WGS sequence"/>
</dbReference>
<organism evidence="1 2">
    <name type="scientific">Trifolium medium</name>
    <dbReference type="NCBI Taxonomy" id="97028"/>
    <lineage>
        <taxon>Eukaryota</taxon>
        <taxon>Viridiplantae</taxon>
        <taxon>Streptophyta</taxon>
        <taxon>Embryophyta</taxon>
        <taxon>Tracheophyta</taxon>
        <taxon>Spermatophyta</taxon>
        <taxon>Magnoliopsida</taxon>
        <taxon>eudicotyledons</taxon>
        <taxon>Gunneridae</taxon>
        <taxon>Pentapetalae</taxon>
        <taxon>rosids</taxon>
        <taxon>fabids</taxon>
        <taxon>Fabales</taxon>
        <taxon>Fabaceae</taxon>
        <taxon>Papilionoideae</taxon>
        <taxon>50 kb inversion clade</taxon>
        <taxon>NPAAA clade</taxon>
        <taxon>Hologalegina</taxon>
        <taxon>IRL clade</taxon>
        <taxon>Trifolieae</taxon>
        <taxon>Trifolium</taxon>
    </lineage>
</organism>
<accession>A0A392UES9</accession>
<proteinExistence type="predicted"/>
<protein>
    <submittedName>
        <fullName evidence="1">Uncharacterized protein</fullName>
    </submittedName>
</protein>
<name>A0A392UES9_9FABA</name>
<evidence type="ECO:0000313" key="2">
    <source>
        <dbReference type="Proteomes" id="UP000265520"/>
    </source>
</evidence>